<gene>
    <name evidence="1" type="ORF">BC936DRAFT_141671</name>
</gene>
<protein>
    <recommendedName>
        <fullName evidence="3">Protein kinase domain-containing protein</fullName>
    </recommendedName>
</protein>
<dbReference type="Proteomes" id="UP000268093">
    <property type="component" value="Unassembled WGS sequence"/>
</dbReference>
<evidence type="ECO:0000313" key="2">
    <source>
        <dbReference type="Proteomes" id="UP000268093"/>
    </source>
</evidence>
<organism evidence="1 2">
    <name type="scientific">Jimgerdemannia flammicorona</name>
    <dbReference type="NCBI Taxonomy" id="994334"/>
    <lineage>
        <taxon>Eukaryota</taxon>
        <taxon>Fungi</taxon>
        <taxon>Fungi incertae sedis</taxon>
        <taxon>Mucoromycota</taxon>
        <taxon>Mucoromycotina</taxon>
        <taxon>Endogonomycetes</taxon>
        <taxon>Endogonales</taxon>
        <taxon>Endogonaceae</taxon>
        <taxon>Jimgerdemannia</taxon>
    </lineage>
</organism>
<dbReference type="AlphaFoldDB" id="A0A433DFW0"/>
<dbReference type="SUPFAM" id="SSF56112">
    <property type="entry name" value="Protein kinase-like (PK-like)"/>
    <property type="match status" value="1"/>
</dbReference>
<dbReference type="OrthoDB" id="6718656at2759"/>
<dbReference type="Gene3D" id="3.30.200.20">
    <property type="entry name" value="Phosphorylase Kinase, domain 1"/>
    <property type="match status" value="1"/>
</dbReference>
<accession>A0A433DFW0</accession>
<evidence type="ECO:0008006" key="3">
    <source>
        <dbReference type="Google" id="ProtNLM"/>
    </source>
</evidence>
<dbReference type="InterPro" id="IPR011009">
    <property type="entry name" value="Kinase-like_dom_sf"/>
</dbReference>
<dbReference type="EMBL" id="RBNI01002025">
    <property type="protein sequence ID" value="RUP49732.1"/>
    <property type="molecule type" value="Genomic_DNA"/>
</dbReference>
<proteinExistence type="predicted"/>
<sequence length="117" mass="13329">MDIIREASKGVVEYFERGPACIYKKLTANSKSWRCTSVCNHLVWIPPDEFMEVEFLSEGEFAKVYKGITKNNITKGHEFAMKELKRSMGPELALNIFLRAEGIAVVDLQSILRQEST</sequence>
<comment type="caution">
    <text evidence="1">The sequence shown here is derived from an EMBL/GenBank/DDBJ whole genome shotgun (WGS) entry which is preliminary data.</text>
</comment>
<name>A0A433DFW0_9FUNG</name>
<keyword evidence="2" id="KW-1185">Reference proteome</keyword>
<evidence type="ECO:0000313" key="1">
    <source>
        <dbReference type="EMBL" id="RUP49732.1"/>
    </source>
</evidence>
<reference evidence="1 2" key="1">
    <citation type="journal article" date="2018" name="New Phytol.">
        <title>Phylogenomics of Endogonaceae and evolution of mycorrhizas within Mucoromycota.</title>
        <authorList>
            <person name="Chang Y."/>
            <person name="Desiro A."/>
            <person name="Na H."/>
            <person name="Sandor L."/>
            <person name="Lipzen A."/>
            <person name="Clum A."/>
            <person name="Barry K."/>
            <person name="Grigoriev I.V."/>
            <person name="Martin F.M."/>
            <person name="Stajich J.E."/>
            <person name="Smith M.E."/>
            <person name="Bonito G."/>
            <person name="Spatafora J.W."/>
        </authorList>
    </citation>
    <scope>NUCLEOTIDE SEQUENCE [LARGE SCALE GENOMIC DNA]</scope>
    <source>
        <strain evidence="1 2">GMNB39</strain>
    </source>
</reference>